<evidence type="ECO:0000256" key="1">
    <source>
        <dbReference type="SAM" id="SignalP"/>
    </source>
</evidence>
<evidence type="ECO:0000313" key="2">
    <source>
        <dbReference type="EMBL" id="PRX98693.1"/>
    </source>
</evidence>
<feature type="chain" id="PRO_5039192646" description="DUF4352 domain-containing protein" evidence="1">
    <location>
        <begin position="28"/>
        <end position="184"/>
    </location>
</feature>
<organism evidence="2 3">
    <name type="scientific">Allonocardiopsis opalescens</name>
    <dbReference type="NCBI Taxonomy" id="1144618"/>
    <lineage>
        <taxon>Bacteria</taxon>
        <taxon>Bacillati</taxon>
        <taxon>Actinomycetota</taxon>
        <taxon>Actinomycetes</taxon>
        <taxon>Streptosporangiales</taxon>
        <taxon>Allonocardiopsis</taxon>
    </lineage>
</organism>
<protein>
    <recommendedName>
        <fullName evidence="4">DUF4352 domain-containing protein</fullName>
    </recommendedName>
</protein>
<name>A0A2T0Q4K1_9ACTN</name>
<accession>A0A2T0Q4K1</accession>
<sequence length="184" mass="19275">MSTQLITHLSRRFGAAVLAAALLGALAGCGAGSREDPAGAADGSGGAAGAAGTTPDIGTELARAAYPSRFEGVELTLTVHELRRQGRLLHLVYSVAHDGDEELSLWDFDDAWDVALVDSVNLRRHSVVADGDQEELAPYRVDTEIPVGAAAPLGYVFAAPPEDVTAMDVYISTFPPFRDVPVSS</sequence>
<dbReference type="AlphaFoldDB" id="A0A2T0Q4K1"/>
<comment type="caution">
    <text evidence="2">The sequence shown here is derived from an EMBL/GenBank/DDBJ whole genome shotgun (WGS) entry which is preliminary data.</text>
</comment>
<proteinExistence type="predicted"/>
<keyword evidence="1" id="KW-0732">Signal</keyword>
<dbReference type="EMBL" id="PVZC01000004">
    <property type="protein sequence ID" value="PRX98693.1"/>
    <property type="molecule type" value="Genomic_DNA"/>
</dbReference>
<gene>
    <name evidence="2" type="ORF">CLV72_104272</name>
</gene>
<keyword evidence="3" id="KW-1185">Reference proteome</keyword>
<reference evidence="2 3" key="1">
    <citation type="submission" date="2018-03" db="EMBL/GenBank/DDBJ databases">
        <title>Genomic Encyclopedia of Archaeal and Bacterial Type Strains, Phase II (KMG-II): from individual species to whole genera.</title>
        <authorList>
            <person name="Goeker M."/>
        </authorList>
    </citation>
    <scope>NUCLEOTIDE SEQUENCE [LARGE SCALE GENOMIC DNA]</scope>
    <source>
        <strain evidence="2 3">DSM 45601</strain>
    </source>
</reference>
<dbReference type="Proteomes" id="UP000237846">
    <property type="component" value="Unassembled WGS sequence"/>
</dbReference>
<evidence type="ECO:0008006" key="4">
    <source>
        <dbReference type="Google" id="ProtNLM"/>
    </source>
</evidence>
<feature type="signal peptide" evidence="1">
    <location>
        <begin position="1"/>
        <end position="27"/>
    </location>
</feature>
<evidence type="ECO:0000313" key="3">
    <source>
        <dbReference type="Proteomes" id="UP000237846"/>
    </source>
</evidence>